<sequence length="154" mass="18012">MSKNTGIKYYKAEFLNIDEVNNMLRDLIVIYPGIIEDMQKVMDGVYGYQDLLDENFTKIRKYVEGTGKLKLETNNLINKLIAEYGEAFAVYDNLVVNDKIRIDMPKSFTRDCEKRRRFIETVIRSNVNSMIAHDIKMRVWDMHMGTEADGEKLN</sequence>
<accession>A0A4R5PN19</accession>
<dbReference type="RefSeq" id="WP_133283267.1">
    <property type="nucleotide sequence ID" value="NZ_SMSI01000001.1"/>
</dbReference>
<dbReference type="EMBL" id="SMSI01000001">
    <property type="protein sequence ID" value="TDH38432.1"/>
    <property type="molecule type" value="Genomic_DNA"/>
</dbReference>
<evidence type="ECO:0000313" key="2">
    <source>
        <dbReference type="Proteomes" id="UP000295131"/>
    </source>
</evidence>
<evidence type="ECO:0000313" key="1">
    <source>
        <dbReference type="EMBL" id="TDH38432.1"/>
    </source>
</evidence>
<gene>
    <name evidence="1" type="ORF">E2A64_04780</name>
</gene>
<comment type="caution">
    <text evidence="1">The sequence shown here is derived from an EMBL/GenBank/DDBJ whole genome shotgun (WGS) entry which is preliminary data.</text>
</comment>
<organism evidence="1 2">
    <name type="scientific">Pseudohoeflea suaedae</name>
    <dbReference type="NCBI Taxonomy" id="877384"/>
    <lineage>
        <taxon>Bacteria</taxon>
        <taxon>Pseudomonadati</taxon>
        <taxon>Pseudomonadota</taxon>
        <taxon>Alphaproteobacteria</taxon>
        <taxon>Hyphomicrobiales</taxon>
        <taxon>Rhizobiaceae</taxon>
        <taxon>Pseudohoeflea</taxon>
    </lineage>
</organism>
<dbReference type="AlphaFoldDB" id="A0A4R5PN19"/>
<name>A0A4R5PN19_9HYPH</name>
<keyword evidence="2" id="KW-1185">Reference proteome</keyword>
<protein>
    <submittedName>
        <fullName evidence="1">Uncharacterized protein</fullName>
    </submittedName>
</protein>
<dbReference type="Proteomes" id="UP000295131">
    <property type="component" value="Unassembled WGS sequence"/>
</dbReference>
<proteinExistence type="predicted"/>
<reference evidence="1 2" key="1">
    <citation type="journal article" date="2013" name="Int. J. Syst. Evol. Microbiol.">
        <title>Hoeflea suaedae sp. nov., an endophytic bacterium isolated from the root of the halophyte Suaeda maritima.</title>
        <authorList>
            <person name="Chung E.J."/>
            <person name="Park J.A."/>
            <person name="Pramanik P."/>
            <person name="Bibi F."/>
            <person name="Jeon C.O."/>
            <person name="Chung Y.R."/>
        </authorList>
    </citation>
    <scope>NUCLEOTIDE SEQUENCE [LARGE SCALE GENOMIC DNA]</scope>
    <source>
        <strain evidence="1 2">YC6898</strain>
    </source>
</reference>